<gene>
    <name evidence="2" type="ORF">TRIVIDRAFT_203071</name>
</gene>
<dbReference type="AlphaFoldDB" id="G9MZC4"/>
<feature type="coiled-coil region" evidence="1">
    <location>
        <begin position="117"/>
        <end position="184"/>
    </location>
</feature>
<evidence type="ECO:0008006" key="4">
    <source>
        <dbReference type="Google" id="ProtNLM"/>
    </source>
</evidence>
<evidence type="ECO:0000313" key="3">
    <source>
        <dbReference type="Proteomes" id="UP000007115"/>
    </source>
</evidence>
<organism evidence="2 3">
    <name type="scientific">Hypocrea virens (strain Gv29-8 / FGSC 10586)</name>
    <name type="common">Gliocladium virens</name>
    <name type="synonym">Trichoderma virens</name>
    <dbReference type="NCBI Taxonomy" id="413071"/>
    <lineage>
        <taxon>Eukaryota</taxon>
        <taxon>Fungi</taxon>
        <taxon>Dikarya</taxon>
        <taxon>Ascomycota</taxon>
        <taxon>Pezizomycotina</taxon>
        <taxon>Sordariomycetes</taxon>
        <taxon>Hypocreomycetidae</taxon>
        <taxon>Hypocreales</taxon>
        <taxon>Hypocreaceae</taxon>
        <taxon>Trichoderma</taxon>
    </lineage>
</organism>
<dbReference type="GeneID" id="25790224"/>
<name>G9MZC4_HYPVG</name>
<dbReference type="eggNOG" id="ENOG502SR67">
    <property type="taxonomic scope" value="Eukaryota"/>
</dbReference>
<dbReference type="OMA" id="PGLENTH"/>
<dbReference type="OrthoDB" id="5386595at2759"/>
<keyword evidence="1" id="KW-0175">Coiled coil</keyword>
<dbReference type="VEuPathDB" id="FungiDB:TRIVIDRAFT_203071"/>
<accession>G9MZC4</accession>
<dbReference type="STRING" id="413071.G9MZC4"/>
<sequence>MCFDHPTLPYTNATLEDKFAGGFTVLLLDTTKNPDRNNLAHNTQSTFIRSDPNRLGHYATHKLAASMDGSLIGSSPWGSSKLFKSESGSEKETVEQPVHSLTSDAYLNKLTRVRMTSAALDKQIKDLAKKMKHMTKNKKKEEDNSDAKAEIRFQSEYAQAVLGIEFAKKKQEEILLERQIAQRERDTHVISQNELEERYGTLNRRYNCAGEDLWRSLNKKLHLENPEGIMLMQLEPKQFDTSVIPELLWPLYNTTRDDLRVRRERGEWIADDLGERKKPSNWIADVFEYYSAFPEYHGRKPEGHTRWCHVTGMWYFSSPRVARIIPFLMDENKLEEIVFGSESESLQRPANALLLYPRIQHWLEQYQIVIVPVDRSETPIKRWRTEFIYPGLENTHAATDETGKDIYGKDVDGRELSFLGERRPSPRFLYFHFIMALIRAKDLGRENWQEIWARYYEQRPFPSPGNYMRKSMLKALATYFEVADMKVVESWMGDQGFDTQLQIRDDQAKELARRVHRIIDVDATTIVEQYSSDEELCDRYGDTDDEK</sequence>
<protein>
    <recommendedName>
        <fullName evidence="4">HNH nuclease domain-containing protein</fullName>
    </recommendedName>
</protein>
<dbReference type="InParanoid" id="G9MZC4"/>
<evidence type="ECO:0000313" key="2">
    <source>
        <dbReference type="EMBL" id="EHK19981.1"/>
    </source>
</evidence>
<proteinExistence type="predicted"/>
<comment type="caution">
    <text evidence="2">The sequence shown here is derived from an EMBL/GenBank/DDBJ whole genome shotgun (WGS) entry which is preliminary data.</text>
</comment>
<keyword evidence="3" id="KW-1185">Reference proteome</keyword>
<dbReference type="Proteomes" id="UP000007115">
    <property type="component" value="Unassembled WGS sequence"/>
</dbReference>
<dbReference type="EMBL" id="ABDF02000081">
    <property type="protein sequence ID" value="EHK19981.1"/>
    <property type="molecule type" value="Genomic_DNA"/>
</dbReference>
<dbReference type="HOGENOM" id="CLU_036932_0_0_1"/>
<reference evidence="2 3" key="1">
    <citation type="journal article" date="2011" name="Genome Biol.">
        <title>Comparative genome sequence analysis underscores mycoparasitism as the ancestral life style of Trichoderma.</title>
        <authorList>
            <person name="Kubicek C.P."/>
            <person name="Herrera-Estrella A."/>
            <person name="Seidl-Seiboth V."/>
            <person name="Martinez D.A."/>
            <person name="Druzhinina I.S."/>
            <person name="Thon M."/>
            <person name="Zeilinger S."/>
            <person name="Casas-Flores S."/>
            <person name="Horwitz B.A."/>
            <person name="Mukherjee P.K."/>
            <person name="Mukherjee M."/>
            <person name="Kredics L."/>
            <person name="Alcaraz L.D."/>
            <person name="Aerts A."/>
            <person name="Antal Z."/>
            <person name="Atanasova L."/>
            <person name="Cervantes-Badillo M.G."/>
            <person name="Challacombe J."/>
            <person name="Chertkov O."/>
            <person name="McCluskey K."/>
            <person name="Coulpier F."/>
            <person name="Deshpande N."/>
            <person name="von Doehren H."/>
            <person name="Ebbole D.J."/>
            <person name="Esquivel-Naranjo E.U."/>
            <person name="Fekete E."/>
            <person name="Flipphi M."/>
            <person name="Glaser F."/>
            <person name="Gomez-Rodriguez E.Y."/>
            <person name="Gruber S."/>
            <person name="Han C."/>
            <person name="Henrissat B."/>
            <person name="Hermosa R."/>
            <person name="Hernandez-Onate M."/>
            <person name="Karaffa L."/>
            <person name="Kosti I."/>
            <person name="Le Crom S."/>
            <person name="Lindquist E."/>
            <person name="Lucas S."/>
            <person name="Luebeck M."/>
            <person name="Luebeck P.S."/>
            <person name="Margeot A."/>
            <person name="Metz B."/>
            <person name="Misra M."/>
            <person name="Nevalainen H."/>
            <person name="Omann M."/>
            <person name="Packer N."/>
            <person name="Perrone G."/>
            <person name="Uresti-Rivera E.E."/>
            <person name="Salamov A."/>
            <person name="Schmoll M."/>
            <person name="Seiboth B."/>
            <person name="Shapiro H."/>
            <person name="Sukno S."/>
            <person name="Tamayo-Ramos J.A."/>
            <person name="Tisch D."/>
            <person name="Wiest A."/>
            <person name="Wilkinson H.H."/>
            <person name="Zhang M."/>
            <person name="Coutinho P.M."/>
            <person name="Kenerley C.M."/>
            <person name="Monte E."/>
            <person name="Baker S.E."/>
            <person name="Grigoriev I.V."/>
        </authorList>
    </citation>
    <scope>NUCLEOTIDE SEQUENCE [LARGE SCALE GENOMIC DNA]</scope>
    <source>
        <strain evidence="3">Gv29-8 / FGSC 10586</strain>
    </source>
</reference>
<evidence type="ECO:0000256" key="1">
    <source>
        <dbReference type="SAM" id="Coils"/>
    </source>
</evidence>
<dbReference type="RefSeq" id="XP_013954180.1">
    <property type="nucleotide sequence ID" value="XM_014098705.1"/>
</dbReference>